<dbReference type="InterPro" id="IPR044066">
    <property type="entry name" value="TRIAD_supradom"/>
</dbReference>
<keyword evidence="7" id="KW-0862">Zinc</keyword>
<feature type="transmembrane region" description="Helical" evidence="9">
    <location>
        <begin position="843"/>
        <end position="866"/>
    </location>
</feature>
<protein>
    <recommendedName>
        <fullName evidence="10">RING-type domain-containing protein</fullName>
    </recommendedName>
</protein>
<dbReference type="Gene3D" id="2.40.40.10">
    <property type="entry name" value="RlpA-like domain"/>
    <property type="match status" value="1"/>
</dbReference>
<comment type="pathway">
    <text evidence="1">Protein modification; protein ubiquitination.</text>
</comment>
<dbReference type="Pfam" id="PF26200">
    <property type="entry name" value="Rcat_RNF216"/>
    <property type="match status" value="1"/>
</dbReference>
<keyword evidence="3" id="KW-0479">Metal-binding</keyword>
<evidence type="ECO:0000259" key="10">
    <source>
        <dbReference type="PROSITE" id="PS51873"/>
    </source>
</evidence>
<dbReference type="PANTHER" id="PTHR22770">
    <property type="entry name" value="UBIQUITIN CONJUGATING ENZYME 7 INTERACTING PROTEIN-RELATED"/>
    <property type="match status" value="1"/>
</dbReference>
<reference evidence="11" key="1">
    <citation type="journal article" date="2020" name="Stud. Mycol.">
        <title>101 Dothideomycetes genomes: a test case for predicting lifestyles and emergence of pathogens.</title>
        <authorList>
            <person name="Haridas S."/>
            <person name="Albert R."/>
            <person name="Binder M."/>
            <person name="Bloem J."/>
            <person name="Labutti K."/>
            <person name="Salamov A."/>
            <person name="Andreopoulos B."/>
            <person name="Baker S."/>
            <person name="Barry K."/>
            <person name="Bills G."/>
            <person name="Bluhm B."/>
            <person name="Cannon C."/>
            <person name="Castanera R."/>
            <person name="Culley D."/>
            <person name="Daum C."/>
            <person name="Ezra D."/>
            <person name="Gonzalez J."/>
            <person name="Henrissat B."/>
            <person name="Kuo A."/>
            <person name="Liang C."/>
            <person name="Lipzen A."/>
            <person name="Lutzoni F."/>
            <person name="Magnuson J."/>
            <person name="Mondo S."/>
            <person name="Nolan M."/>
            <person name="Ohm R."/>
            <person name="Pangilinan J."/>
            <person name="Park H.-J."/>
            <person name="Ramirez L."/>
            <person name="Alfaro M."/>
            <person name="Sun H."/>
            <person name="Tritt A."/>
            <person name="Yoshinaga Y."/>
            <person name="Zwiers L.-H."/>
            <person name="Turgeon B."/>
            <person name="Goodwin S."/>
            <person name="Spatafora J."/>
            <person name="Crous P."/>
            <person name="Grigoriev I."/>
        </authorList>
    </citation>
    <scope>NUCLEOTIDE SEQUENCE</scope>
    <source>
        <strain evidence="11">HMLAC05119</strain>
    </source>
</reference>
<evidence type="ECO:0000256" key="4">
    <source>
        <dbReference type="ARBA" id="ARBA00022737"/>
    </source>
</evidence>
<proteinExistence type="predicted"/>
<dbReference type="CDD" id="cd22191">
    <property type="entry name" value="DPBB_RlpA_EXP_N-like"/>
    <property type="match status" value="1"/>
</dbReference>
<dbReference type="Pfam" id="PF26191">
    <property type="entry name" value="RING-HC_RBR_RNF216"/>
    <property type="match status" value="1"/>
</dbReference>
<evidence type="ECO:0000256" key="2">
    <source>
        <dbReference type="ARBA" id="ARBA00022679"/>
    </source>
</evidence>
<evidence type="ECO:0000313" key="12">
    <source>
        <dbReference type="Proteomes" id="UP000800096"/>
    </source>
</evidence>
<feature type="compositionally biased region" description="Polar residues" evidence="8">
    <location>
        <begin position="306"/>
        <end position="319"/>
    </location>
</feature>
<dbReference type="InterPro" id="IPR047544">
    <property type="entry name" value="RING-HC_RBR_RNF216"/>
</dbReference>
<dbReference type="Proteomes" id="UP000800096">
    <property type="component" value="Unassembled WGS sequence"/>
</dbReference>
<feature type="domain" description="RING-type" evidence="10">
    <location>
        <begin position="688"/>
        <end position="1000"/>
    </location>
</feature>
<feature type="region of interest" description="Disordered" evidence="8">
    <location>
        <begin position="298"/>
        <end position="323"/>
    </location>
</feature>
<gene>
    <name evidence="11" type="ORF">BDU57DRAFT_532328</name>
</gene>
<keyword evidence="9" id="KW-0812">Transmembrane</keyword>
<keyword evidence="5" id="KW-0863">Zinc-finger</keyword>
<dbReference type="PROSITE" id="PS51873">
    <property type="entry name" value="TRIAD"/>
    <property type="match status" value="1"/>
</dbReference>
<accession>A0A6A5QFG1</accession>
<keyword evidence="9" id="KW-1133">Transmembrane helix</keyword>
<dbReference type="EMBL" id="ML979139">
    <property type="protein sequence ID" value="KAF1913264.1"/>
    <property type="molecule type" value="Genomic_DNA"/>
</dbReference>
<evidence type="ECO:0000313" key="11">
    <source>
        <dbReference type="EMBL" id="KAF1913264.1"/>
    </source>
</evidence>
<feature type="region of interest" description="Disordered" evidence="8">
    <location>
        <begin position="428"/>
        <end position="458"/>
    </location>
</feature>
<feature type="compositionally biased region" description="Basic and acidic residues" evidence="8">
    <location>
        <begin position="7"/>
        <end position="28"/>
    </location>
</feature>
<evidence type="ECO:0000256" key="1">
    <source>
        <dbReference type="ARBA" id="ARBA00004906"/>
    </source>
</evidence>
<dbReference type="InterPro" id="IPR058758">
    <property type="entry name" value="UBA_RNF216"/>
</dbReference>
<dbReference type="GO" id="GO:0016740">
    <property type="term" value="F:transferase activity"/>
    <property type="evidence" value="ECO:0007669"/>
    <property type="project" value="UniProtKB-KW"/>
</dbReference>
<dbReference type="InterPro" id="IPR051628">
    <property type="entry name" value="LUBAC_E3_Ligases"/>
</dbReference>
<name>A0A6A5QFG1_AMPQU</name>
<dbReference type="PANTHER" id="PTHR22770:SF42">
    <property type="entry name" value="FINGER PROTEIN (ZIN), PUTATIVE (AFU_ORTHOLOGUE AFUA_4G03910)-RELATED"/>
    <property type="match status" value="1"/>
</dbReference>
<dbReference type="SUPFAM" id="SSF50685">
    <property type="entry name" value="Barwin-like endoglucanases"/>
    <property type="match status" value="1"/>
</dbReference>
<feature type="region of interest" description="Disordered" evidence="8">
    <location>
        <begin position="1"/>
        <end position="39"/>
    </location>
</feature>
<evidence type="ECO:0000256" key="3">
    <source>
        <dbReference type="ARBA" id="ARBA00022723"/>
    </source>
</evidence>
<feature type="transmembrane region" description="Helical" evidence="9">
    <location>
        <begin position="80"/>
        <end position="102"/>
    </location>
</feature>
<dbReference type="OrthoDB" id="10009520at2759"/>
<dbReference type="GO" id="GO:0008270">
    <property type="term" value="F:zinc ion binding"/>
    <property type="evidence" value="ECO:0007669"/>
    <property type="project" value="UniProtKB-KW"/>
</dbReference>
<evidence type="ECO:0000256" key="8">
    <source>
        <dbReference type="SAM" id="MobiDB-lite"/>
    </source>
</evidence>
<evidence type="ECO:0000256" key="9">
    <source>
        <dbReference type="SAM" id="Phobius"/>
    </source>
</evidence>
<dbReference type="AlphaFoldDB" id="A0A6A5QFG1"/>
<evidence type="ECO:0000256" key="5">
    <source>
        <dbReference type="ARBA" id="ARBA00022771"/>
    </source>
</evidence>
<evidence type="ECO:0000256" key="6">
    <source>
        <dbReference type="ARBA" id="ARBA00022786"/>
    </source>
</evidence>
<organism evidence="11 12">
    <name type="scientific">Ampelomyces quisqualis</name>
    <name type="common">Powdery mildew agent</name>
    <dbReference type="NCBI Taxonomy" id="50730"/>
    <lineage>
        <taxon>Eukaryota</taxon>
        <taxon>Fungi</taxon>
        <taxon>Dikarya</taxon>
        <taxon>Ascomycota</taxon>
        <taxon>Pezizomycotina</taxon>
        <taxon>Dothideomycetes</taxon>
        <taxon>Pleosporomycetidae</taxon>
        <taxon>Pleosporales</taxon>
        <taxon>Pleosporineae</taxon>
        <taxon>Phaeosphaeriaceae</taxon>
        <taxon>Ampelomyces</taxon>
    </lineage>
</organism>
<dbReference type="Pfam" id="PF26112">
    <property type="entry name" value="UBA_RNF216"/>
    <property type="match status" value="1"/>
</dbReference>
<dbReference type="CDD" id="cd20353">
    <property type="entry name" value="Rcat_RBR_RNF216"/>
    <property type="match status" value="1"/>
</dbReference>
<keyword evidence="12" id="KW-1185">Reference proteome</keyword>
<dbReference type="SUPFAM" id="SSF57850">
    <property type="entry name" value="RING/U-box"/>
    <property type="match status" value="1"/>
</dbReference>
<keyword evidence="4" id="KW-0677">Repeat</keyword>
<keyword evidence="6" id="KW-0833">Ubl conjugation pathway</keyword>
<sequence>MSTFTIPRKEIGEPSPAHLKEVDTHRSADSAWDVPEEGQHQKRRNVFGVGTGATAWALKDRFDRMLPPHRRYLGRSRRTLLIVLLVAFVCLLALIIGLAVGLSGGSKKARFIPLPNGAETYAGDLTYYDPGLGACGIDSGDDDAVVAVSHYTFDAVQTGSDPNQNPLCGRKIRATRVDERTGKSASIDVTVIDRCTGCEPTDIDSATPTLSPSSHWVSSTLASTCILLHGRAHTIIVTASTLNNAIHTCRVDPLQHEPGKNSLRSQDKHHDLQISAPQPVISEVVAARCVHWGRGDGCDSPRDNRSTSGTGSQDPTYGNHSWRRGRLVGCGPVGSRDGIVASDAGVKDGGFDGESHCQLHVGSRHGEGGIGKMDKVMQDGCARCLRGIARALLRKGGRNHVLIGYPWMVTRPVERRTMKVFSSLIRPPTARRASANAPEATRPPRQAGRHDGDEPDLGDLNVSLQALTDMFPDVQPEVFREMLSSFGAESRLQVITETLLRHPHKHVRGRYRMPAEHAEQRDTAQTYKYRSADGAGDTRGKPLALEDTFRSRRYREAAKEALYQEFRGLSHSTIKAVLAEYNWSYTQARPMLLDLSSKSWRSSITNFLLRRKAPSVDSHPLVIWAAAGQRTSRPGTPLLVKTNSDELNRELYATLVVPEQERHRREQLQQDLELALQWNEEEAEKEGEMYDCECCFVPNTLQQMSACDVQGHYICFRCIRHAVNAALYDQGWARNIDTELCTVKCIAPMMDGSEACRGCVPLIFVKRALDEEQDGEDNFAKLNERFANEALIKSQLPLVRCPFCSYAEINDFALPDAQLFAKLRLKPQQLSLATVMSTPILDLVFTLFTQLFVMLLIVVYGLFTLLTTTPTFLPFFDPIQTALRRIHLKRRGLRFQCLSPKCSRASCLTCSAPWHDPHTCYSSQLTSLRLTLERATTDAVKRTCPQCNLGFVKSEGCNKLVCLCGYSMCYVCRQGLAQEGYHHFCQHFRDRPGEMCRECAKCDLYRVEDEARVVKRAKEAAEREWWDQQGEGPHGSLENDAPNAKPVLLARRSHGHAWLQTVLERIFV</sequence>
<dbReference type="InterPro" id="IPR036908">
    <property type="entry name" value="RlpA-like_sf"/>
</dbReference>
<dbReference type="InterPro" id="IPR047546">
    <property type="entry name" value="Rcat_RBR_RNF216"/>
</dbReference>
<keyword evidence="9" id="KW-0472">Membrane</keyword>
<keyword evidence="2" id="KW-0808">Transferase</keyword>
<evidence type="ECO:0000256" key="7">
    <source>
        <dbReference type="ARBA" id="ARBA00022833"/>
    </source>
</evidence>
<dbReference type="Gene3D" id="1.20.120.1750">
    <property type="match status" value="1"/>
</dbReference>